<dbReference type="EMBL" id="WTYX01000002">
    <property type="protein sequence ID" value="MXO91686.1"/>
    <property type="molecule type" value="Genomic_DNA"/>
</dbReference>
<protein>
    <recommendedName>
        <fullName evidence="3">DUF4440 domain-containing protein</fullName>
    </recommendedName>
</protein>
<evidence type="ECO:0000313" key="1">
    <source>
        <dbReference type="EMBL" id="MXO91686.1"/>
    </source>
</evidence>
<reference evidence="1 2" key="1">
    <citation type="submission" date="2019-12" db="EMBL/GenBank/DDBJ databases">
        <title>Genomic-based taxomic classification of the family Erythrobacteraceae.</title>
        <authorList>
            <person name="Xu L."/>
        </authorList>
    </citation>
    <scope>NUCLEOTIDE SEQUENCE [LARGE SCALE GENOMIC DNA]</scope>
    <source>
        <strain evidence="1 2">KCTC 52763</strain>
    </source>
</reference>
<name>A0A844ZXL6_9SPHN</name>
<gene>
    <name evidence="1" type="ORF">GRI41_12685</name>
</gene>
<dbReference type="Proteomes" id="UP000442714">
    <property type="component" value="Unassembled WGS sequence"/>
</dbReference>
<comment type="caution">
    <text evidence="1">The sequence shown here is derived from an EMBL/GenBank/DDBJ whole genome shotgun (WGS) entry which is preliminary data.</text>
</comment>
<organism evidence="1 2">
    <name type="scientific">Pontixanthobacter aquaemixtae</name>
    <dbReference type="NCBI Taxonomy" id="1958940"/>
    <lineage>
        <taxon>Bacteria</taxon>
        <taxon>Pseudomonadati</taxon>
        <taxon>Pseudomonadota</taxon>
        <taxon>Alphaproteobacteria</taxon>
        <taxon>Sphingomonadales</taxon>
        <taxon>Erythrobacteraceae</taxon>
        <taxon>Pontixanthobacter</taxon>
    </lineage>
</organism>
<sequence length="230" mass="24799">MKRALVGAPGEAQPTRVVATELAFARAAREDGQWTAFRAFAAPGAVIHARSGVVDAGAYLSGLADPAEAVQWAPRAVWMSCDSLIAVSQGRFRDPEGKVGTYTTAWKRQSDGDYRWTYDVAVLDDPQPPPRPELGPASEDEIVVSALSSIKGLVSDCPREAEPVPQPPEFAVAPGVSHAMATSPDRTLRWRWEHKAGGDRRFILEYLTSGKWVTAIDQSLGMASPEKAGE</sequence>
<evidence type="ECO:0008006" key="3">
    <source>
        <dbReference type="Google" id="ProtNLM"/>
    </source>
</evidence>
<dbReference type="AlphaFoldDB" id="A0A844ZXL6"/>
<keyword evidence="2" id="KW-1185">Reference proteome</keyword>
<accession>A0A844ZXL6</accession>
<evidence type="ECO:0000313" key="2">
    <source>
        <dbReference type="Proteomes" id="UP000442714"/>
    </source>
</evidence>
<dbReference type="OrthoDB" id="7201546at2"/>
<proteinExistence type="predicted"/>